<keyword evidence="3" id="KW-1185">Reference proteome</keyword>
<dbReference type="AlphaFoldDB" id="A0AAE0FI16"/>
<dbReference type="EMBL" id="LGRX02018378">
    <property type="protein sequence ID" value="KAK3259903.1"/>
    <property type="molecule type" value="Genomic_DNA"/>
</dbReference>
<organism evidence="2 3">
    <name type="scientific">Cymbomonas tetramitiformis</name>
    <dbReference type="NCBI Taxonomy" id="36881"/>
    <lineage>
        <taxon>Eukaryota</taxon>
        <taxon>Viridiplantae</taxon>
        <taxon>Chlorophyta</taxon>
        <taxon>Pyramimonadophyceae</taxon>
        <taxon>Pyramimonadales</taxon>
        <taxon>Pyramimonadaceae</taxon>
        <taxon>Cymbomonas</taxon>
    </lineage>
</organism>
<protein>
    <submittedName>
        <fullName evidence="2">Uncharacterized protein</fullName>
    </submittedName>
</protein>
<comment type="caution">
    <text evidence="2">The sequence shown here is derived from an EMBL/GenBank/DDBJ whole genome shotgun (WGS) entry which is preliminary data.</text>
</comment>
<evidence type="ECO:0000313" key="3">
    <source>
        <dbReference type="Proteomes" id="UP001190700"/>
    </source>
</evidence>
<accession>A0AAE0FI16</accession>
<name>A0AAE0FI16_9CHLO</name>
<keyword evidence="1" id="KW-0175">Coiled coil</keyword>
<reference evidence="2 3" key="1">
    <citation type="journal article" date="2015" name="Genome Biol. Evol.">
        <title>Comparative Genomics of a Bacterivorous Green Alga Reveals Evolutionary Causalities and Consequences of Phago-Mixotrophic Mode of Nutrition.</title>
        <authorList>
            <person name="Burns J.A."/>
            <person name="Paasch A."/>
            <person name="Narechania A."/>
            <person name="Kim E."/>
        </authorList>
    </citation>
    <scope>NUCLEOTIDE SEQUENCE [LARGE SCALE GENOMIC DNA]</scope>
    <source>
        <strain evidence="2 3">PLY_AMNH</strain>
    </source>
</reference>
<evidence type="ECO:0000313" key="2">
    <source>
        <dbReference type="EMBL" id="KAK3259903.1"/>
    </source>
</evidence>
<dbReference type="Proteomes" id="UP001190700">
    <property type="component" value="Unassembled WGS sequence"/>
</dbReference>
<evidence type="ECO:0000256" key="1">
    <source>
        <dbReference type="SAM" id="Coils"/>
    </source>
</evidence>
<feature type="coiled-coil region" evidence="1">
    <location>
        <begin position="16"/>
        <end position="50"/>
    </location>
</feature>
<feature type="coiled-coil region" evidence="1">
    <location>
        <begin position="136"/>
        <end position="249"/>
    </location>
</feature>
<proteinExistence type="predicted"/>
<sequence>MTHSGDWLMQAELEKAMELGGLAEKLQESLQREKRETARLAEALESADLQLEVQIRAFSKAKQQGVVIPTYVILTAFPVLAYSSKMPAAARGLFGASSPGQPRICLPRLGAQVADMPRKVKAITAQGGGLQEAEKVQQAIKQREDSEAVLLQALEEKGEEVQQLQQQMGSLVLEAGSLKKETEKAAADWEKKELKKYKQKIAQLEEETQAKSEVLQKAEETVGTHVHMLVNAKLELAEQAGRNEELRNHIAKLKICMQYGQPQYSTAMSSISCSILPQR</sequence>
<gene>
    <name evidence="2" type="ORF">CYMTET_31118</name>
</gene>